<dbReference type="Pfam" id="PF00903">
    <property type="entry name" value="Glyoxalase"/>
    <property type="match status" value="1"/>
</dbReference>
<proteinExistence type="predicted"/>
<dbReference type="Proteomes" id="UP000005388">
    <property type="component" value="Unassembled WGS sequence"/>
</dbReference>
<dbReference type="PANTHER" id="PTHR43279:SF1">
    <property type="entry name" value="CATECHOL-2,3-DIOXYGENASE"/>
    <property type="match status" value="1"/>
</dbReference>
<accession>G5KGS9</accession>
<dbReference type="SUPFAM" id="SSF54593">
    <property type="entry name" value="Glyoxalase/Bleomycin resistance protein/Dihydroxybiphenyl dioxygenase"/>
    <property type="match status" value="2"/>
</dbReference>
<dbReference type="PANTHER" id="PTHR43279">
    <property type="entry name" value="CATECHOL-2,3-DIOXYGENASE"/>
    <property type="match status" value="1"/>
</dbReference>
<dbReference type="eggNOG" id="COG2514">
    <property type="taxonomic scope" value="Bacteria"/>
</dbReference>
<dbReference type="Gene3D" id="3.10.180.10">
    <property type="entry name" value="2,3-Dihydroxybiphenyl 1,2-Dioxygenase, domain 1"/>
    <property type="match status" value="2"/>
</dbReference>
<dbReference type="AlphaFoldDB" id="G5KGS9"/>
<evidence type="ECO:0000313" key="3">
    <source>
        <dbReference type="Proteomes" id="UP000005388"/>
    </source>
</evidence>
<feature type="domain" description="VOC" evidence="1">
    <location>
        <begin position="10"/>
        <end position="124"/>
    </location>
</feature>
<name>G5KGS9_9STRE</name>
<dbReference type="STRING" id="764291.STRUR_0101"/>
<sequence>MTYPYQSDIQINQVTLNVENLKEMTSFYSDIFGFSILSATDTTMDLTTNGKDSILQLVEVKKGDHFSYGLYHTAFLVPDKDSFAQVLYHLVYQHAELIGGADHGYSQAIYLNDPEGNGIEIYHDKDMSVWDIREDGRIIGVTEELDAQSLIDSVSSIEEPYQLPKGTRIGHVHFSVRDAIASSQLYQKIFPITNKMTVPTASWVASGEYHHHFAFNHWAGKGLNKHNEGMPGLALVSLEYKDAVIFKASEKKLDFMDLTFLKLETIIL</sequence>
<gene>
    <name evidence="2" type="ORF">STRUR_0101</name>
</gene>
<comment type="caution">
    <text evidence="2">The sequence shown here is derived from an EMBL/GenBank/DDBJ whole genome shotgun (WGS) entry which is preliminary data.</text>
</comment>
<dbReference type="PROSITE" id="PS51819">
    <property type="entry name" value="VOC"/>
    <property type="match status" value="1"/>
</dbReference>
<evidence type="ECO:0000259" key="1">
    <source>
        <dbReference type="PROSITE" id="PS51819"/>
    </source>
</evidence>
<evidence type="ECO:0000313" key="2">
    <source>
        <dbReference type="EMBL" id="EHJ56091.1"/>
    </source>
</evidence>
<keyword evidence="3" id="KW-1185">Reference proteome</keyword>
<dbReference type="InterPro" id="IPR004360">
    <property type="entry name" value="Glyas_Fos-R_dOase_dom"/>
</dbReference>
<dbReference type="EMBL" id="AEUZ02000001">
    <property type="protein sequence ID" value="EHJ56091.1"/>
    <property type="molecule type" value="Genomic_DNA"/>
</dbReference>
<dbReference type="InterPro" id="IPR037523">
    <property type="entry name" value="VOC_core"/>
</dbReference>
<organism evidence="2 3">
    <name type="scientific">Streptococcus urinalis 2285-97</name>
    <dbReference type="NCBI Taxonomy" id="764291"/>
    <lineage>
        <taxon>Bacteria</taxon>
        <taxon>Bacillati</taxon>
        <taxon>Bacillota</taxon>
        <taxon>Bacilli</taxon>
        <taxon>Lactobacillales</taxon>
        <taxon>Streptococcaceae</taxon>
        <taxon>Streptococcus</taxon>
    </lineage>
</organism>
<dbReference type="InterPro" id="IPR029068">
    <property type="entry name" value="Glyas_Bleomycin-R_OHBP_Dase"/>
</dbReference>
<reference evidence="2 3" key="1">
    <citation type="journal article" date="2014" name="Int. J. Syst. Evol. Microbiol.">
        <title>Phylogenomics and the dynamic genome evolution of the genus Streptococcus.</title>
        <authorList>
            <consortium name="The Broad Institute Genome Sequencing Platform"/>
            <person name="Richards V.P."/>
            <person name="Palmer S.R."/>
            <person name="Pavinski Bitar P.D."/>
            <person name="Qin X."/>
            <person name="Weinstock G.M."/>
            <person name="Highlander S.K."/>
            <person name="Town C.D."/>
            <person name="Burne R.A."/>
            <person name="Stanhope M.J."/>
        </authorList>
    </citation>
    <scope>NUCLEOTIDE SEQUENCE [LARGE SCALE GENOMIC DNA]</scope>
    <source>
        <strain evidence="2 3">2285-97</strain>
    </source>
</reference>
<protein>
    <submittedName>
        <fullName evidence="2">Glyoxalase family protein</fullName>
    </submittedName>
</protein>